<dbReference type="AlphaFoldDB" id="L7LYB1"/>
<feature type="compositionally biased region" description="Basic and acidic residues" evidence="1">
    <location>
        <begin position="424"/>
        <end position="434"/>
    </location>
</feature>
<dbReference type="EMBL" id="GACK01008457">
    <property type="protein sequence ID" value="JAA56577.1"/>
    <property type="molecule type" value="mRNA"/>
</dbReference>
<sequence>MYPAAVSTATAARSANPVQGSSGVSTDNGAELLRILKEVSRQLHRVSSRNSGFSPAASPSPAVWAVPVFRGFQDDVFLWVETINSLGALLAWPEYRKWIIAIDHLRDAAKAWHAYEGVRQRSWSEWCAKLTSLFRPLSSNCDYQAANSLSAADTSCATHSIDSGARTSTTLSPVEDTDCEGQRPNGTSAPCTNLPSPGHPVSEAHCLDGASVSCSSFTASIAERPAADIDTGCQVDFAVEHSSSLSRPTSRPSFVVNQAASKTQKSMTRAPSLSSPWHVEKRTSLFADTLPIHKLDEPMPAIHSIEYARENTNVLSHPPDPPRPSSAQSLDECADGHPARSESQAAGTRNLPVQPMCADSLFDGYPSAVLTYMTPLSTLPVYGRHAPKRACRGVPIPTDTVTTRKAGFVVQTPGSASGAPSRHSLPENKEGEVL</sequence>
<feature type="region of interest" description="Disordered" evidence="1">
    <location>
        <begin position="411"/>
        <end position="434"/>
    </location>
</feature>
<feature type="compositionally biased region" description="Polar residues" evidence="1">
    <location>
        <begin position="184"/>
        <end position="195"/>
    </location>
</feature>
<organism evidence="2">
    <name type="scientific">Rhipicephalus pulchellus</name>
    <name type="common">Yellow backed tick</name>
    <name type="synonym">Dermacentor pulchellus</name>
    <dbReference type="NCBI Taxonomy" id="72859"/>
    <lineage>
        <taxon>Eukaryota</taxon>
        <taxon>Metazoa</taxon>
        <taxon>Ecdysozoa</taxon>
        <taxon>Arthropoda</taxon>
        <taxon>Chelicerata</taxon>
        <taxon>Arachnida</taxon>
        <taxon>Acari</taxon>
        <taxon>Parasitiformes</taxon>
        <taxon>Ixodida</taxon>
        <taxon>Ixodoidea</taxon>
        <taxon>Ixodidae</taxon>
        <taxon>Rhipicephalinae</taxon>
        <taxon>Rhipicephalus</taxon>
        <taxon>Rhipicephalus</taxon>
    </lineage>
</organism>
<reference evidence="2" key="1">
    <citation type="submission" date="2012-11" db="EMBL/GenBank/DDBJ databases">
        <authorList>
            <person name="Lucero-Rivera Y.E."/>
            <person name="Tovar-Ramirez D."/>
        </authorList>
    </citation>
    <scope>NUCLEOTIDE SEQUENCE</scope>
    <source>
        <tissue evidence="2">Salivary gland</tissue>
    </source>
</reference>
<accession>L7LYB1</accession>
<feature type="region of interest" description="Disordered" evidence="1">
    <location>
        <begin position="167"/>
        <end position="195"/>
    </location>
</feature>
<protein>
    <submittedName>
        <fullName evidence="2">Uncharacterized protein</fullName>
    </submittedName>
</protein>
<name>L7LYB1_RHIPC</name>
<evidence type="ECO:0000313" key="2">
    <source>
        <dbReference type="EMBL" id="JAA56577.1"/>
    </source>
</evidence>
<feature type="region of interest" description="Disordered" evidence="1">
    <location>
        <begin position="312"/>
        <end position="350"/>
    </location>
</feature>
<proteinExistence type="evidence at transcript level"/>
<evidence type="ECO:0000256" key="1">
    <source>
        <dbReference type="SAM" id="MobiDB-lite"/>
    </source>
</evidence>
<reference evidence="2" key="2">
    <citation type="journal article" date="2015" name="J. Proteomics">
        <title>Sexual differences in the sialomes of the zebra tick, Rhipicephalus pulchellus.</title>
        <authorList>
            <person name="Tan A.W."/>
            <person name="Francischetti I.M."/>
            <person name="Slovak M."/>
            <person name="Kini R.M."/>
            <person name="Ribeiro J.M."/>
        </authorList>
    </citation>
    <scope>NUCLEOTIDE SEQUENCE</scope>
    <source>
        <tissue evidence="2">Salivary gland</tissue>
    </source>
</reference>